<dbReference type="GO" id="GO:0016740">
    <property type="term" value="F:transferase activity"/>
    <property type="evidence" value="ECO:0007669"/>
    <property type="project" value="UniProtKB-KW"/>
</dbReference>
<organism evidence="3 5">
    <name type="scientific">Chryseobacterium indoltheticum</name>
    <dbReference type="NCBI Taxonomy" id="254"/>
    <lineage>
        <taxon>Bacteria</taxon>
        <taxon>Pseudomonadati</taxon>
        <taxon>Bacteroidota</taxon>
        <taxon>Flavobacteriia</taxon>
        <taxon>Flavobacteriales</taxon>
        <taxon>Weeksellaceae</taxon>
        <taxon>Chryseobacterium group</taxon>
        <taxon>Chryseobacterium</taxon>
    </lineage>
</organism>
<evidence type="ECO:0000313" key="4">
    <source>
        <dbReference type="Proteomes" id="UP000185725"/>
    </source>
</evidence>
<keyword evidence="3" id="KW-0808">Transferase</keyword>
<dbReference type="Proteomes" id="UP000185725">
    <property type="component" value="Unassembled WGS sequence"/>
</dbReference>
<evidence type="ECO:0000313" key="5">
    <source>
        <dbReference type="Proteomes" id="UP000255231"/>
    </source>
</evidence>
<dbReference type="SUPFAM" id="SSF53448">
    <property type="entry name" value="Nucleotide-diphospho-sugar transferases"/>
    <property type="match status" value="1"/>
</dbReference>
<accession>A0A381F757</accession>
<dbReference type="GeneID" id="303672668"/>
<dbReference type="KEGG" id="cil:EG358_03060"/>
<feature type="domain" description="Glycosyltransferase 2-like" evidence="1">
    <location>
        <begin position="7"/>
        <end position="144"/>
    </location>
</feature>
<dbReference type="EMBL" id="FTMF01000001">
    <property type="protein sequence ID" value="SIP87056.1"/>
    <property type="molecule type" value="Genomic_DNA"/>
</dbReference>
<evidence type="ECO:0000313" key="2">
    <source>
        <dbReference type="EMBL" id="SIP87056.1"/>
    </source>
</evidence>
<sequence length="301" mass="35211">MNKLAFVIPYYKIDFFEETLQSLENQTNKNFNIYIGNDKSPNDPAGIISRYAHLNITYQAFDSNLGTKDLEGQWIRCIDLSKNEEWICILGDDDCPKENFVEEFYNVLPTVDEKGINVIKAAITSIDSHSNLRGADLLHPEYDTSINTFWRDRNNQTHTSISENIFRRSCYEKIGFRGFPLAWGTPLVAWMDYTEGGLIYGMNNTQMCVRSSEINLTRVNSFRDQKDVGEAMVYEIVFSDYYDKFNDAQRLFLLKKYHAVLHYYKLKNKLPSSIFYLYGKYGGVKSKLFYILREIKWKFSK</sequence>
<dbReference type="Pfam" id="PF00535">
    <property type="entry name" value="Glycos_transf_2"/>
    <property type="match status" value="1"/>
</dbReference>
<dbReference type="EMBL" id="UFVS01000001">
    <property type="protein sequence ID" value="SUX42400.1"/>
    <property type="molecule type" value="Genomic_DNA"/>
</dbReference>
<dbReference type="Gene3D" id="3.90.550.10">
    <property type="entry name" value="Spore Coat Polysaccharide Biosynthesis Protein SpsA, Chain A"/>
    <property type="match status" value="1"/>
</dbReference>
<reference evidence="2 4" key="1">
    <citation type="submission" date="2017-01" db="EMBL/GenBank/DDBJ databases">
        <authorList>
            <person name="Varghese N."/>
            <person name="Submissions S."/>
        </authorList>
    </citation>
    <scope>NUCLEOTIDE SEQUENCE [LARGE SCALE GENOMIC DNA]</scope>
    <source>
        <strain evidence="2 4">ATCC 27950</strain>
    </source>
</reference>
<proteinExistence type="predicted"/>
<dbReference type="InterPro" id="IPR001173">
    <property type="entry name" value="Glyco_trans_2-like"/>
</dbReference>
<dbReference type="CDD" id="cd00761">
    <property type="entry name" value="Glyco_tranf_GTA_type"/>
    <property type="match status" value="1"/>
</dbReference>
<protein>
    <submittedName>
        <fullName evidence="3">Glycosyl transferase family 2</fullName>
    </submittedName>
</protein>
<dbReference type="RefSeq" id="WP_076557308.1">
    <property type="nucleotide sequence ID" value="NZ_CP033929.1"/>
</dbReference>
<reference evidence="3 5" key="2">
    <citation type="submission" date="2018-06" db="EMBL/GenBank/DDBJ databases">
        <authorList>
            <consortium name="Pathogen Informatics"/>
            <person name="Doyle S."/>
        </authorList>
    </citation>
    <scope>NUCLEOTIDE SEQUENCE [LARGE SCALE GENOMIC DNA]</scope>
    <source>
        <strain evidence="3 5">NCTC13560</strain>
    </source>
</reference>
<gene>
    <name evidence="3" type="ORF">NCTC13560_01217</name>
    <name evidence="2" type="ORF">SAMN05421682_10188</name>
</gene>
<evidence type="ECO:0000313" key="3">
    <source>
        <dbReference type="EMBL" id="SUX42400.1"/>
    </source>
</evidence>
<dbReference type="AlphaFoldDB" id="A0A381F757"/>
<name>A0A381F757_9FLAO</name>
<dbReference type="OrthoDB" id="1374586at2"/>
<dbReference type="Proteomes" id="UP000255231">
    <property type="component" value="Unassembled WGS sequence"/>
</dbReference>
<keyword evidence="4" id="KW-1185">Reference proteome</keyword>
<dbReference type="InterPro" id="IPR029044">
    <property type="entry name" value="Nucleotide-diphossugar_trans"/>
</dbReference>
<evidence type="ECO:0000259" key="1">
    <source>
        <dbReference type="Pfam" id="PF00535"/>
    </source>
</evidence>